<protein>
    <submittedName>
        <fullName evidence="1">Uncharacterized protein</fullName>
    </submittedName>
</protein>
<proteinExistence type="predicted"/>
<feature type="non-terminal residue" evidence="1">
    <location>
        <position position="1"/>
    </location>
</feature>
<name>X1IQL0_9ZZZZ</name>
<sequence>NTLPDEKKSLIDLRVIDYIPTLSFQVLDGQKRRGTILVELAPNKIAVPQRPHFLLSASNLNHKEWYKRFLDNCNKMYAEAKPWEWRQ</sequence>
<dbReference type="AlphaFoldDB" id="X1IQL0"/>
<evidence type="ECO:0000313" key="1">
    <source>
        <dbReference type="EMBL" id="GAH71515.1"/>
    </source>
</evidence>
<dbReference type="EMBL" id="BARU01027197">
    <property type="protein sequence ID" value="GAH71515.1"/>
    <property type="molecule type" value="Genomic_DNA"/>
</dbReference>
<comment type="caution">
    <text evidence="1">The sequence shown here is derived from an EMBL/GenBank/DDBJ whole genome shotgun (WGS) entry which is preliminary data.</text>
</comment>
<reference evidence="1" key="1">
    <citation type="journal article" date="2014" name="Front. Microbiol.">
        <title>High frequency of phylogenetically diverse reductive dehalogenase-homologous genes in deep subseafloor sedimentary metagenomes.</title>
        <authorList>
            <person name="Kawai M."/>
            <person name="Futagami T."/>
            <person name="Toyoda A."/>
            <person name="Takaki Y."/>
            <person name="Nishi S."/>
            <person name="Hori S."/>
            <person name="Arai W."/>
            <person name="Tsubouchi T."/>
            <person name="Morono Y."/>
            <person name="Uchiyama I."/>
            <person name="Ito T."/>
            <person name="Fujiyama A."/>
            <person name="Inagaki F."/>
            <person name="Takami H."/>
        </authorList>
    </citation>
    <scope>NUCLEOTIDE SEQUENCE</scope>
    <source>
        <strain evidence="1">Expedition CK06-06</strain>
    </source>
</reference>
<gene>
    <name evidence="1" type="ORF">S03H2_43575</name>
</gene>
<organism evidence="1">
    <name type="scientific">marine sediment metagenome</name>
    <dbReference type="NCBI Taxonomy" id="412755"/>
    <lineage>
        <taxon>unclassified sequences</taxon>
        <taxon>metagenomes</taxon>
        <taxon>ecological metagenomes</taxon>
    </lineage>
</organism>
<accession>X1IQL0</accession>